<dbReference type="PANTHER" id="PTHR30336:SF4">
    <property type="entry name" value="ENVELOPE BIOGENESIS FACTOR ELYC"/>
    <property type="match status" value="1"/>
</dbReference>
<organism evidence="3 4">
    <name type="scientific">Caenispirillum salinarum AK4</name>
    <dbReference type="NCBI Taxonomy" id="1238182"/>
    <lineage>
        <taxon>Bacteria</taxon>
        <taxon>Pseudomonadati</taxon>
        <taxon>Pseudomonadota</taxon>
        <taxon>Alphaproteobacteria</taxon>
        <taxon>Rhodospirillales</taxon>
        <taxon>Novispirillaceae</taxon>
        <taxon>Caenispirillum</taxon>
    </lineage>
</organism>
<protein>
    <submittedName>
        <fullName evidence="3">Putative membrane protein</fullName>
    </submittedName>
</protein>
<evidence type="ECO:0000313" key="3">
    <source>
        <dbReference type="EMBL" id="EKV31517.1"/>
    </source>
</evidence>
<keyword evidence="1" id="KW-0472">Membrane</keyword>
<keyword evidence="1" id="KW-1133">Transmembrane helix</keyword>
<feature type="transmembrane region" description="Helical" evidence="1">
    <location>
        <begin position="42"/>
        <end position="61"/>
    </location>
</feature>
<dbReference type="RefSeq" id="WP_009539998.1">
    <property type="nucleotide sequence ID" value="NZ_ANHY01000006.1"/>
</dbReference>
<reference evidence="3 4" key="1">
    <citation type="journal article" date="2013" name="Genome Announc.">
        <title>Draft Genome Sequence of an Alphaproteobacterium, Caenispirillum salinarum AK4(T), Isolated from a Solar Saltern.</title>
        <authorList>
            <person name="Khatri I."/>
            <person name="Singh A."/>
            <person name="Korpole S."/>
            <person name="Pinnaka A.K."/>
            <person name="Subramanian S."/>
        </authorList>
    </citation>
    <scope>NUCLEOTIDE SEQUENCE [LARGE SCALE GENOMIC DNA]</scope>
    <source>
        <strain evidence="3 4">AK4</strain>
    </source>
</reference>
<dbReference type="EMBL" id="ANHY01000006">
    <property type="protein sequence ID" value="EKV31517.1"/>
    <property type="molecule type" value="Genomic_DNA"/>
</dbReference>
<keyword evidence="4" id="KW-1185">Reference proteome</keyword>
<dbReference type="OrthoDB" id="9809813at2"/>
<dbReference type="GO" id="GO:0000270">
    <property type="term" value="P:peptidoglycan metabolic process"/>
    <property type="evidence" value="ECO:0007669"/>
    <property type="project" value="TreeGrafter"/>
</dbReference>
<feature type="domain" description="DUF218" evidence="2">
    <location>
        <begin position="80"/>
        <end position="244"/>
    </location>
</feature>
<evidence type="ECO:0000259" key="2">
    <source>
        <dbReference type="Pfam" id="PF02698"/>
    </source>
</evidence>
<evidence type="ECO:0000313" key="4">
    <source>
        <dbReference type="Proteomes" id="UP000009881"/>
    </source>
</evidence>
<dbReference type="AlphaFoldDB" id="K9H1S6"/>
<gene>
    <name evidence="3" type="ORF">C882_3890</name>
</gene>
<dbReference type="PANTHER" id="PTHR30336">
    <property type="entry name" value="INNER MEMBRANE PROTEIN, PROBABLE PERMEASE"/>
    <property type="match status" value="1"/>
</dbReference>
<keyword evidence="1" id="KW-0812">Transmembrane</keyword>
<feature type="transmembrane region" description="Helical" evidence="1">
    <location>
        <begin position="73"/>
        <end position="94"/>
    </location>
</feature>
<name>K9H1S6_9PROT</name>
<dbReference type="InterPro" id="IPR014729">
    <property type="entry name" value="Rossmann-like_a/b/a_fold"/>
</dbReference>
<dbReference type="InterPro" id="IPR003848">
    <property type="entry name" value="DUF218"/>
</dbReference>
<dbReference type="InterPro" id="IPR051599">
    <property type="entry name" value="Cell_Envelope_Assoc"/>
</dbReference>
<dbReference type="Proteomes" id="UP000009881">
    <property type="component" value="Unassembled WGS sequence"/>
</dbReference>
<dbReference type="eggNOG" id="COG1434">
    <property type="taxonomic scope" value="Bacteria"/>
</dbReference>
<dbReference type="CDD" id="cd06259">
    <property type="entry name" value="YdcF-like"/>
    <property type="match status" value="1"/>
</dbReference>
<proteinExistence type="predicted"/>
<accession>K9H1S6</accession>
<comment type="caution">
    <text evidence="3">The sequence shown here is derived from an EMBL/GenBank/DDBJ whole genome shotgun (WGS) entry which is preliminary data.</text>
</comment>
<dbReference type="GO" id="GO:0005886">
    <property type="term" value="C:plasma membrane"/>
    <property type="evidence" value="ECO:0007669"/>
    <property type="project" value="TreeGrafter"/>
</dbReference>
<dbReference type="Pfam" id="PF02698">
    <property type="entry name" value="DUF218"/>
    <property type="match status" value="1"/>
</dbReference>
<dbReference type="GO" id="GO:0043164">
    <property type="term" value="P:Gram-negative-bacterium-type cell wall biogenesis"/>
    <property type="evidence" value="ECO:0007669"/>
    <property type="project" value="TreeGrafter"/>
</dbReference>
<dbReference type="STRING" id="1238182.C882_3890"/>
<evidence type="ECO:0000256" key="1">
    <source>
        <dbReference type="SAM" id="Phobius"/>
    </source>
</evidence>
<sequence>MSFILSKLGWIVLQPANILLAVIILVALFGRMGRRTRWVVRGLAVAVAVVAFTPVPSWLLRPLDERFPPPLEAQVAAAPGIIVLGGSVSLGMSLNRPGIALNSTAERYTEALRLAHAHPEKTIAFSGGSGSLSNQALKEGPFARILFSESGIAPGRLVIESDARTTSESPDLLAAMLPEAARHEGWLLVTSAWHMPRSVGVFEAAGWRVVPYPVDYRTHPAGGWNSGLMSGLSDLTMAVHEWVGLLAYRAMGRTDEIFPGP</sequence>
<feature type="transmembrane region" description="Helical" evidence="1">
    <location>
        <begin position="12"/>
        <end position="30"/>
    </location>
</feature>
<dbReference type="Gene3D" id="3.40.50.620">
    <property type="entry name" value="HUPs"/>
    <property type="match status" value="1"/>
</dbReference>